<dbReference type="PROSITE" id="PS51257">
    <property type="entry name" value="PROKAR_LIPOPROTEIN"/>
    <property type="match status" value="1"/>
</dbReference>
<sequence length="225" mass="24293">MKQLLKLLLASQIVLLVGCVSPMVTKQEAFPKMYSEPPLSILVVPAINHSTAADAPDLYSTTIAHPIAEAGYYVMPLPLTNFLLNQEGITDGAQLREVDATKFKQLFDADAVLFVTINQWDTNYYVTGGNVTVGAEFDLVSTKTSEVLWNYHSVIVHNTSGNSGNLIADIISTAITTALTDYVPIARIVNATVVGTMPVGKYHKAHGKDGAMQSVNKHQSSQTKG</sequence>
<keyword evidence="3" id="KW-1185">Reference proteome</keyword>
<proteinExistence type="predicted"/>
<dbReference type="EMBL" id="AKKU01000017">
    <property type="protein sequence ID" value="EIW88588.1"/>
    <property type="molecule type" value="Genomic_DNA"/>
</dbReference>
<evidence type="ECO:0000313" key="2">
    <source>
        <dbReference type="EMBL" id="EIW88588.1"/>
    </source>
</evidence>
<gene>
    <name evidence="2" type="ORF">AGRI_10251</name>
</gene>
<keyword evidence="2" id="KW-0449">Lipoprotein</keyword>
<dbReference type="Gene3D" id="3.40.50.10610">
    <property type="entry name" value="ABC-type transport auxiliary lipoprotein component"/>
    <property type="match status" value="1"/>
</dbReference>
<accession>I8U9C6</accession>
<feature type="region of interest" description="Disordered" evidence="1">
    <location>
        <begin position="205"/>
        <end position="225"/>
    </location>
</feature>
<dbReference type="RefSeq" id="WP_008984886.1">
    <property type="nucleotide sequence ID" value="NZ_AKKU01000017.1"/>
</dbReference>
<name>I8U9C6_9ALTE</name>
<comment type="caution">
    <text evidence="2">The sequence shown here is derived from an EMBL/GenBank/DDBJ whole genome shotgun (WGS) entry which is preliminary data.</text>
</comment>
<dbReference type="Pfam" id="PF05643">
    <property type="entry name" value="GNA1162-like"/>
    <property type="match status" value="1"/>
</dbReference>
<dbReference type="AlphaFoldDB" id="I8U9C6"/>
<organism evidence="2 3">
    <name type="scientific">Alishewanella agri BL06</name>
    <dbReference type="NCBI Taxonomy" id="1195246"/>
    <lineage>
        <taxon>Bacteria</taxon>
        <taxon>Pseudomonadati</taxon>
        <taxon>Pseudomonadota</taxon>
        <taxon>Gammaproteobacteria</taxon>
        <taxon>Alteromonadales</taxon>
        <taxon>Alteromonadaceae</taxon>
        <taxon>Alishewanella</taxon>
    </lineage>
</organism>
<dbReference type="InterPro" id="IPR008517">
    <property type="entry name" value="GNA1162-like"/>
</dbReference>
<evidence type="ECO:0000256" key="1">
    <source>
        <dbReference type="SAM" id="MobiDB-lite"/>
    </source>
</evidence>
<dbReference type="eggNOG" id="COG4380">
    <property type="taxonomic scope" value="Bacteria"/>
</dbReference>
<dbReference type="STRING" id="1195246.AGRI_10251"/>
<feature type="compositionally biased region" description="Polar residues" evidence="1">
    <location>
        <begin position="213"/>
        <end position="225"/>
    </location>
</feature>
<evidence type="ECO:0000313" key="3">
    <source>
        <dbReference type="Proteomes" id="UP000035062"/>
    </source>
</evidence>
<protein>
    <submittedName>
        <fullName evidence="2">Lipoprotein</fullName>
    </submittedName>
</protein>
<dbReference type="PATRIC" id="fig|1195246.3.peg.2028"/>
<reference evidence="2 3" key="1">
    <citation type="journal article" date="2012" name="J. Bacteriol.">
        <title>Genome Sequence of Pectin-Degrading Alishewanella agri, Isolated from Landfill Soil.</title>
        <authorList>
            <person name="Kim J."/>
            <person name="Jung J."/>
            <person name="Sung J.S."/>
            <person name="Chun J."/>
            <person name="Park W."/>
        </authorList>
    </citation>
    <scope>NUCLEOTIDE SEQUENCE [LARGE SCALE GENOMIC DNA]</scope>
    <source>
        <strain evidence="2 3">BL06</strain>
    </source>
</reference>
<dbReference type="Proteomes" id="UP000035062">
    <property type="component" value="Unassembled WGS sequence"/>
</dbReference>